<dbReference type="Pfam" id="PF02120">
    <property type="entry name" value="Flg_hook"/>
    <property type="match status" value="1"/>
</dbReference>
<dbReference type="InterPro" id="IPR052563">
    <property type="entry name" value="FliK"/>
</dbReference>
<keyword evidence="3" id="KW-0966">Cell projection</keyword>
<dbReference type="PANTHER" id="PTHR37533:SF2">
    <property type="entry name" value="FLAGELLAR HOOK-LENGTH CONTROL PROTEIN"/>
    <property type="match status" value="1"/>
</dbReference>
<sequence>MEIAATGMLSHSAANTGANVSEGGPAFAAVLGEVETGTSPAAATVATPAPVPVALRTAAGATNMPLLASAATVQTTSAGLAHGAPAAGEQALLAMPGAVEMQPQPDLVASGKSVSQGTAEAAVLAAAAEPSIMQGSELALKGTAGPTVSNPGATPATKASGKPEQKQVADLIGSLTALDSQNGDTKEPITAPQVSPETALVELVSPDPADEMQTETAAVPAALQDAAWMPVAAPTHQAQEQGAKAETKSPELSLGGSPQAEAASGETATGTSTSGDDSAATTGEPFARMVSSAAPERPQQQTNAPGPQPMGQAASQAVGQQAQPALQPLPTIHAAAESHPTMSFRADKVAQEMGLEIARRVSMGSDELVIRLDPAELGRINIRMTMNEQGQLRAVVAADAPGVLEAIRADIPELSRALEQAGVRTDSQSFRFDRGSGNDSGNQWQQRYQQQQAGTRSDDSSGLGGSEDPTTYRPMATNGRINMMA</sequence>
<dbReference type="InterPro" id="IPR021136">
    <property type="entry name" value="Flagellar_hook_control-like_C"/>
</dbReference>
<feature type="compositionally biased region" description="Low complexity" evidence="1">
    <location>
        <begin position="443"/>
        <end position="452"/>
    </location>
</feature>
<name>A0ABV2CXQ4_9SPHN</name>
<evidence type="ECO:0000313" key="4">
    <source>
        <dbReference type="Proteomes" id="UP001548713"/>
    </source>
</evidence>
<dbReference type="CDD" id="cd17470">
    <property type="entry name" value="T3SS_Flik_C"/>
    <property type="match status" value="1"/>
</dbReference>
<keyword evidence="3" id="KW-0282">Flagellum</keyword>
<organism evidence="3 4">
    <name type="scientific">Novosphingobium kalidii</name>
    <dbReference type="NCBI Taxonomy" id="3230299"/>
    <lineage>
        <taxon>Bacteria</taxon>
        <taxon>Pseudomonadati</taxon>
        <taxon>Pseudomonadota</taxon>
        <taxon>Alphaproteobacteria</taxon>
        <taxon>Sphingomonadales</taxon>
        <taxon>Sphingomonadaceae</taxon>
        <taxon>Novosphingobium</taxon>
    </lineage>
</organism>
<comment type="caution">
    <text evidence="3">The sequence shown here is derived from an EMBL/GenBank/DDBJ whole genome shotgun (WGS) entry which is preliminary data.</text>
</comment>
<proteinExistence type="predicted"/>
<keyword evidence="4" id="KW-1185">Reference proteome</keyword>
<evidence type="ECO:0000259" key="2">
    <source>
        <dbReference type="Pfam" id="PF02120"/>
    </source>
</evidence>
<protein>
    <submittedName>
        <fullName evidence="3">Flagellar hook-length control protein FliK</fullName>
    </submittedName>
</protein>
<reference evidence="3 4" key="1">
    <citation type="submission" date="2024-07" db="EMBL/GenBank/DDBJ databases">
        <title>Novosphingobium kalidii RD2P27.</title>
        <authorList>
            <person name="Sun J.-Q."/>
        </authorList>
    </citation>
    <scope>NUCLEOTIDE SEQUENCE [LARGE SCALE GENOMIC DNA]</scope>
    <source>
        <strain evidence="3 4">RD2P27</strain>
    </source>
</reference>
<evidence type="ECO:0000256" key="1">
    <source>
        <dbReference type="SAM" id="MobiDB-lite"/>
    </source>
</evidence>
<dbReference type="Gene3D" id="3.30.750.140">
    <property type="match status" value="1"/>
</dbReference>
<accession>A0ABV2CXQ4</accession>
<feature type="region of interest" description="Disordered" evidence="1">
    <location>
        <begin position="233"/>
        <end position="323"/>
    </location>
</feature>
<feature type="compositionally biased region" description="Low complexity" evidence="1">
    <location>
        <begin position="260"/>
        <end position="283"/>
    </location>
</feature>
<feature type="region of interest" description="Disordered" evidence="1">
    <location>
        <begin position="144"/>
        <end position="165"/>
    </location>
</feature>
<dbReference type="InterPro" id="IPR038610">
    <property type="entry name" value="FliK-like_C_sf"/>
</dbReference>
<dbReference type="EMBL" id="JBEWLY010000007">
    <property type="protein sequence ID" value="MET1754371.1"/>
    <property type="molecule type" value="Genomic_DNA"/>
</dbReference>
<feature type="compositionally biased region" description="Low complexity" evidence="1">
    <location>
        <begin position="312"/>
        <end position="323"/>
    </location>
</feature>
<feature type="domain" description="Flagellar hook-length control protein-like C-terminal" evidence="2">
    <location>
        <begin position="360"/>
        <end position="437"/>
    </location>
</feature>
<dbReference type="Proteomes" id="UP001548713">
    <property type="component" value="Unassembled WGS sequence"/>
</dbReference>
<dbReference type="RefSeq" id="WP_353982776.1">
    <property type="nucleotide sequence ID" value="NZ_JBEWLY010000007.1"/>
</dbReference>
<feature type="region of interest" description="Disordered" evidence="1">
    <location>
        <begin position="420"/>
        <end position="485"/>
    </location>
</feature>
<evidence type="ECO:0000313" key="3">
    <source>
        <dbReference type="EMBL" id="MET1754371.1"/>
    </source>
</evidence>
<gene>
    <name evidence="3" type="ORF">ABVV53_02665</name>
</gene>
<keyword evidence="3" id="KW-0969">Cilium</keyword>
<dbReference type="PANTHER" id="PTHR37533">
    <property type="entry name" value="FLAGELLAR HOOK-LENGTH CONTROL PROTEIN"/>
    <property type="match status" value="1"/>
</dbReference>